<keyword evidence="3" id="KW-1185">Reference proteome</keyword>
<feature type="non-terminal residue" evidence="2">
    <location>
        <position position="1"/>
    </location>
</feature>
<name>A0A3A8P1B3_9BACT</name>
<dbReference type="EMBL" id="RAWK01000534">
    <property type="protein sequence ID" value="RKH50143.1"/>
    <property type="molecule type" value="Genomic_DNA"/>
</dbReference>
<gene>
    <name evidence="2" type="ORF">D7W81_41245</name>
</gene>
<proteinExistence type="predicted"/>
<sequence length="110" mass="11823">TQPPPAVQTEPARVVQAPKDSTARGGNVMDVDDLPTARKGTRTESPGKAVRSSASKASMSDSYMASKHKQIFHKSTCRSVRLIKDENLLTWSTRDAAVKSGRKPAGDCDP</sequence>
<organism evidence="2 3">
    <name type="scientific">Corallococcus aberystwythensis</name>
    <dbReference type="NCBI Taxonomy" id="2316722"/>
    <lineage>
        <taxon>Bacteria</taxon>
        <taxon>Pseudomonadati</taxon>
        <taxon>Myxococcota</taxon>
        <taxon>Myxococcia</taxon>
        <taxon>Myxococcales</taxon>
        <taxon>Cystobacterineae</taxon>
        <taxon>Myxococcaceae</taxon>
        <taxon>Corallococcus</taxon>
    </lineage>
</organism>
<feature type="compositionally biased region" description="Low complexity" evidence="1">
    <location>
        <begin position="52"/>
        <end position="65"/>
    </location>
</feature>
<evidence type="ECO:0000313" key="2">
    <source>
        <dbReference type="EMBL" id="RKH50143.1"/>
    </source>
</evidence>
<evidence type="ECO:0000313" key="3">
    <source>
        <dbReference type="Proteomes" id="UP000267003"/>
    </source>
</evidence>
<evidence type="ECO:0000256" key="1">
    <source>
        <dbReference type="SAM" id="MobiDB-lite"/>
    </source>
</evidence>
<accession>A0A3A8P1B3</accession>
<comment type="caution">
    <text evidence="2">The sequence shown here is derived from an EMBL/GenBank/DDBJ whole genome shotgun (WGS) entry which is preliminary data.</text>
</comment>
<dbReference type="SUPFAM" id="SSF57884">
    <property type="entry name" value="Ada DNA repair protein, N-terminal domain (N-Ada 10)"/>
    <property type="match status" value="1"/>
</dbReference>
<protein>
    <submittedName>
        <fullName evidence="2">Uncharacterized protein</fullName>
    </submittedName>
</protein>
<dbReference type="Gene3D" id="3.40.10.10">
    <property type="entry name" value="DNA Methylphosphotriester Repair Domain"/>
    <property type="match status" value="1"/>
</dbReference>
<dbReference type="AlphaFoldDB" id="A0A3A8P1B3"/>
<dbReference type="InterPro" id="IPR035451">
    <property type="entry name" value="Ada-like_dom_sf"/>
</dbReference>
<feature type="region of interest" description="Disordered" evidence="1">
    <location>
        <begin position="1"/>
        <end position="69"/>
    </location>
</feature>
<reference evidence="3" key="1">
    <citation type="submission" date="2018-09" db="EMBL/GenBank/DDBJ databases">
        <authorList>
            <person name="Livingstone P.G."/>
            <person name="Whitworth D.E."/>
        </authorList>
    </citation>
    <scope>NUCLEOTIDE SEQUENCE [LARGE SCALE GENOMIC DNA]</scope>
    <source>
        <strain evidence="3">AB050A</strain>
    </source>
</reference>
<dbReference type="Proteomes" id="UP000267003">
    <property type="component" value="Unassembled WGS sequence"/>
</dbReference>